<evidence type="ECO:0000259" key="7">
    <source>
        <dbReference type="Pfam" id="PF03151"/>
    </source>
</evidence>
<comment type="caution">
    <text evidence="8">The sequence shown here is derived from an EMBL/GenBank/DDBJ whole genome shotgun (WGS) entry which is preliminary data.</text>
</comment>
<evidence type="ECO:0000256" key="6">
    <source>
        <dbReference type="SAM" id="Phobius"/>
    </source>
</evidence>
<dbReference type="Proteomes" id="UP000290288">
    <property type="component" value="Unassembled WGS sequence"/>
</dbReference>
<feature type="transmembrane region" description="Helical" evidence="6">
    <location>
        <begin position="432"/>
        <end position="449"/>
    </location>
</feature>
<feature type="compositionally biased region" description="Low complexity" evidence="5">
    <location>
        <begin position="517"/>
        <end position="526"/>
    </location>
</feature>
<evidence type="ECO:0000256" key="5">
    <source>
        <dbReference type="SAM" id="MobiDB-lite"/>
    </source>
</evidence>
<evidence type="ECO:0000256" key="2">
    <source>
        <dbReference type="ARBA" id="ARBA00022692"/>
    </source>
</evidence>
<evidence type="ECO:0000256" key="4">
    <source>
        <dbReference type="ARBA" id="ARBA00023136"/>
    </source>
</evidence>
<feature type="transmembrane region" description="Helical" evidence="6">
    <location>
        <begin position="97"/>
        <end position="116"/>
    </location>
</feature>
<reference evidence="8 9" key="1">
    <citation type="submission" date="2019-01" db="EMBL/GenBank/DDBJ databases">
        <title>Draft genome sequence of Psathyrella aberdarensis IHI B618.</title>
        <authorList>
            <person name="Buettner E."/>
            <person name="Kellner H."/>
        </authorList>
    </citation>
    <scope>NUCLEOTIDE SEQUENCE [LARGE SCALE GENOMIC DNA]</scope>
    <source>
        <strain evidence="8 9">IHI B618</strain>
    </source>
</reference>
<dbReference type="AlphaFoldDB" id="A0A4V1Q2M5"/>
<sequence length="585" mass="62838">MASSGAFWLALYFLLNLALTLYNKLVLIHFPFPYTLTALHALCGSAGTFFLLKRRQVPSVHGKEAAVVLLFSVLYTVNIVVSNASLKLVTVPFHQCVRASGPLFTILLSTLLIRAYSCSRPKLVSLVPVIAGVALATYGDYYFTAAGFFLTLLGTLLASLKTIITHLLQSKSQSPSVSPPPKLPLTRNHSLSFLYPPLSVSGPFEFPRRPSLKHAFSDAPAYFLCTECEQQQQRGFSGRAAEAASLAFIQSRPANRRFGTAKDNSAPHTRPTHASTASIIYTRIHTRFLALSSSTRSIRSLDDLLAKLDLPKLSLTPLQLLYLLSPLAFIQTTLLAYFTGELERVSWHLHDVALAAGARTTAGMGSAESTFGVSGGLGGSTVNAAWWGASLLPQFALSGGGLSYVGSKTALTESLAGLAGGLWGGMATAPRFFLLLNGVLAFMLNVVSFEANRRVGAVGMSVAANVKQVLAVLFSVTLFNLSISSTNALGIALTILGGAWYASVEIRDKKRRNPGFSVLSSSSSASPRIPTAVQWPTKHKVSDPVGPYLDKDKMNASTAAASADIEKVEMERRRHREQLRGDGQV</sequence>
<feature type="domain" description="Sugar phosphate transporter" evidence="7">
    <location>
        <begin position="433"/>
        <end position="501"/>
    </location>
</feature>
<evidence type="ECO:0000313" key="9">
    <source>
        <dbReference type="Proteomes" id="UP000290288"/>
    </source>
</evidence>
<keyword evidence="9" id="KW-1185">Reference proteome</keyword>
<dbReference type="GO" id="GO:0016020">
    <property type="term" value="C:membrane"/>
    <property type="evidence" value="ECO:0007669"/>
    <property type="project" value="UniProtKB-SubCell"/>
</dbReference>
<feature type="transmembrane region" description="Helical" evidence="6">
    <location>
        <begin position="30"/>
        <end position="52"/>
    </location>
</feature>
<evidence type="ECO:0000256" key="3">
    <source>
        <dbReference type="ARBA" id="ARBA00022989"/>
    </source>
</evidence>
<feature type="domain" description="Sugar phosphate transporter" evidence="7">
    <location>
        <begin position="7"/>
        <end position="171"/>
    </location>
</feature>
<keyword evidence="3 6" id="KW-1133">Transmembrane helix</keyword>
<feature type="region of interest" description="Disordered" evidence="5">
    <location>
        <begin position="517"/>
        <end position="552"/>
    </location>
</feature>
<dbReference type="InterPro" id="IPR004853">
    <property type="entry name" value="Sugar_P_trans_dom"/>
</dbReference>
<organism evidence="8 9">
    <name type="scientific">Candolleomyces aberdarensis</name>
    <dbReference type="NCBI Taxonomy" id="2316362"/>
    <lineage>
        <taxon>Eukaryota</taxon>
        <taxon>Fungi</taxon>
        <taxon>Dikarya</taxon>
        <taxon>Basidiomycota</taxon>
        <taxon>Agaricomycotina</taxon>
        <taxon>Agaricomycetes</taxon>
        <taxon>Agaricomycetidae</taxon>
        <taxon>Agaricales</taxon>
        <taxon>Agaricineae</taxon>
        <taxon>Psathyrellaceae</taxon>
        <taxon>Candolleomyces</taxon>
    </lineage>
</organism>
<feature type="transmembrane region" description="Helical" evidence="6">
    <location>
        <begin position="64"/>
        <end position="85"/>
    </location>
</feature>
<name>A0A4V1Q2M5_9AGAR</name>
<evidence type="ECO:0000313" key="8">
    <source>
        <dbReference type="EMBL" id="RXW15608.1"/>
    </source>
</evidence>
<proteinExistence type="predicted"/>
<feature type="transmembrane region" description="Helical" evidence="6">
    <location>
        <begin position="123"/>
        <end position="139"/>
    </location>
</feature>
<dbReference type="EMBL" id="SDEE01000532">
    <property type="protein sequence ID" value="RXW15608.1"/>
    <property type="molecule type" value="Genomic_DNA"/>
</dbReference>
<evidence type="ECO:0000256" key="1">
    <source>
        <dbReference type="ARBA" id="ARBA00004141"/>
    </source>
</evidence>
<dbReference type="InterPro" id="IPR050186">
    <property type="entry name" value="TPT_transporter"/>
</dbReference>
<dbReference type="Pfam" id="PF03151">
    <property type="entry name" value="TPT"/>
    <property type="match status" value="2"/>
</dbReference>
<dbReference type="OrthoDB" id="10261634at2759"/>
<keyword evidence="4 6" id="KW-0472">Membrane</keyword>
<gene>
    <name evidence="8" type="ORF">EST38_g10243</name>
</gene>
<accession>A0A4V1Q2M5</accession>
<feature type="transmembrane region" description="Helical" evidence="6">
    <location>
        <begin position="469"/>
        <end position="502"/>
    </location>
</feature>
<protein>
    <recommendedName>
        <fullName evidence="7">Sugar phosphate transporter domain-containing protein</fullName>
    </recommendedName>
</protein>
<comment type="subcellular location">
    <subcellularLocation>
        <location evidence="1">Membrane</location>
        <topology evidence="1">Multi-pass membrane protein</topology>
    </subcellularLocation>
</comment>
<dbReference type="PANTHER" id="PTHR11132">
    <property type="entry name" value="SOLUTE CARRIER FAMILY 35"/>
    <property type="match status" value="1"/>
</dbReference>
<keyword evidence="2 6" id="KW-0812">Transmembrane</keyword>